<organism evidence="1 2">
    <name type="scientific">Bifidobacterium callimiconis</name>
    <dbReference type="NCBI Taxonomy" id="2306973"/>
    <lineage>
        <taxon>Bacteria</taxon>
        <taxon>Bacillati</taxon>
        <taxon>Actinomycetota</taxon>
        <taxon>Actinomycetes</taxon>
        <taxon>Bifidobacteriales</taxon>
        <taxon>Bifidobacteriaceae</taxon>
        <taxon>Bifidobacterium</taxon>
    </lineage>
</organism>
<comment type="caution">
    <text evidence="1">The sequence shown here is derived from an EMBL/GenBank/DDBJ whole genome shotgun (WGS) entry which is preliminary data.</text>
</comment>
<name>A0A430FEI9_9BIFI</name>
<dbReference type="EMBL" id="QXGJ01000004">
    <property type="protein sequence ID" value="RSX51256.1"/>
    <property type="molecule type" value="Genomic_DNA"/>
</dbReference>
<sequence length="145" mass="15979">MSSGVRELSMSDLSYLQSLPAVKRVSVTGGRLRITYEEGFRRMVARRYRAGDSPARIFREAGLDSALIGYKRIERCIARWRDLPDEDVPPAPPVPAEAVVWTPSRPRVKGVEGRATVRTLARRVTALEARLAAVEAGLSDSTDIG</sequence>
<protein>
    <submittedName>
        <fullName evidence="1">Uncharacterized protein</fullName>
    </submittedName>
</protein>
<keyword evidence="2" id="KW-1185">Reference proteome</keyword>
<dbReference type="Proteomes" id="UP000288607">
    <property type="component" value="Unassembled WGS sequence"/>
</dbReference>
<dbReference type="OrthoDB" id="3231571at2"/>
<proteinExistence type="predicted"/>
<dbReference type="AlphaFoldDB" id="A0A430FEI9"/>
<reference evidence="1 2" key="1">
    <citation type="submission" date="2018-09" db="EMBL/GenBank/DDBJ databases">
        <title>Characterization of the phylogenetic diversity of five novel species belonging to the genus Bifidobacterium.</title>
        <authorList>
            <person name="Lugli G.A."/>
            <person name="Duranti S."/>
            <person name="Milani C."/>
        </authorList>
    </citation>
    <scope>NUCLEOTIDE SEQUENCE [LARGE SCALE GENOMIC DNA]</scope>
    <source>
        <strain evidence="1 2">2028B</strain>
    </source>
</reference>
<dbReference type="RefSeq" id="WP_093960653.1">
    <property type="nucleotide sequence ID" value="NZ_QXGJ01000004.1"/>
</dbReference>
<evidence type="ECO:0000313" key="1">
    <source>
        <dbReference type="EMBL" id="RSX51256.1"/>
    </source>
</evidence>
<evidence type="ECO:0000313" key="2">
    <source>
        <dbReference type="Proteomes" id="UP000288607"/>
    </source>
</evidence>
<accession>A0A430FEI9</accession>
<gene>
    <name evidence="1" type="ORF">D2E23_1101</name>
</gene>